<evidence type="ECO:0000256" key="9">
    <source>
        <dbReference type="ARBA" id="ARBA00023004"/>
    </source>
</evidence>
<feature type="domain" description="FAD-binding FR-type" evidence="16">
    <location>
        <begin position="154"/>
        <end position="258"/>
    </location>
</feature>
<dbReference type="SUPFAM" id="SSF63380">
    <property type="entry name" value="Riboflavin synthase domain-like"/>
    <property type="match status" value="1"/>
</dbReference>
<dbReference type="InterPro" id="IPR017927">
    <property type="entry name" value="FAD-bd_FR_type"/>
</dbReference>
<evidence type="ECO:0000313" key="18">
    <source>
        <dbReference type="Proteomes" id="UP000477951"/>
    </source>
</evidence>
<evidence type="ECO:0000256" key="2">
    <source>
        <dbReference type="ARBA" id="ARBA00006401"/>
    </source>
</evidence>
<keyword evidence="17" id="KW-0560">Oxidoreductase</keyword>
<organism evidence="17 18">
    <name type="scientific">Agrobacterium vitis</name>
    <name type="common">Rhizobium vitis</name>
    <dbReference type="NCBI Taxonomy" id="373"/>
    <lineage>
        <taxon>Bacteria</taxon>
        <taxon>Pseudomonadati</taxon>
        <taxon>Pseudomonadota</taxon>
        <taxon>Alphaproteobacteria</taxon>
        <taxon>Hyphomicrobiales</taxon>
        <taxon>Rhizobiaceae</taxon>
        <taxon>Rhizobium/Agrobacterium group</taxon>
        <taxon>Agrobacterium</taxon>
    </lineage>
</organism>
<evidence type="ECO:0000256" key="12">
    <source>
        <dbReference type="ARBA" id="ARBA00048649"/>
    </source>
</evidence>
<dbReference type="PANTHER" id="PTHR43396">
    <property type="entry name" value="FLAVOHEMOPROTEIN"/>
    <property type="match status" value="1"/>
</dbReference>
<dbReference type="Pfam" id="PF00042">
    <property type="entry name" value="Globin"/>
    <property type="match status" value="1"/>
</dbReference>
<dbReference type="AlphaFoldDB" id="A0A6L6VHI1"/>
<protein>
    <recommendedName>
        <fullName evidence="3">nitric oxide dioxygenase</fullName>
        <ecNumber evidence="3">1.14.12.17</ecNumber>
    </recommendedName>
</protein>
<keyword evidence="5 14" id="KW-0349">Heme</keyword>
<dbReference type="EMBL" id="WPHR01000026">
    <property type="protein sequence ID" value="MUZ75283.1"/>
    <property type="molecule type" value="Genomic_DNA"/>
</dbReference>
<dbReference type="Gene3D" id="1.10.490.10">
    <property type="entry name" value="Globins"/>
    <property type="match status" value="1"/>
</dbReference>
<sequence length="397" mass="43114">MAGTLSPQTIAVVKATAPVLAVHGAAITQTMYLKLFENPQIAALFNQANQKNGTQVNALAAAILAYARNIENLGALAPAVERIAQKHIGYAIQSDHYPYVANALLAAITEVLGEGATPDILSAWGEAYWFLADILKGREAAIRSDIMDIEGGWTDWRRFVVTDRRRESDIITSFVLKPEDGGKVVPHKSGQYLTLRFDEADLPGAKRNYSISSGPSADFYRITVKREPKGEASVFLHDHAEVGTVIECTPPAGDFFLSYKPARPVILLSGGVGLTPMVSMLETIAARHLDVPTYYVHGTTSRSTHALDAEVRELALRHGATNVTTFYDTVDDASSEHCGFITIDWLAANTPLADADVYLCGPRPFLHFFVRGLISAGVPSDRVHYEFFGPADEALVA</sequence>
<dbReference type="InterPro" id="IPR008333">
    <property type="entry name" value="Cbr1-like_FAD-bd_dom"/>
</dbReference>
<dbReference type="InterPro" id="IPR000971">
    <property type="entry name" value="Globin"/>
</dbReference>
<keyword evidence="14" id="KW-0813">Transport</keyword>
<evidence type="ECO:0000256" key="13">
    <source>
        <dbReference type="ARBA" id="ARBA00049433"/>
    </source>
</evidence>
<dbReference type="GO" id="GO:0071500">
    <property type="term" value="P:cellular response to nitrosative stress"/>
    <property type="evidence" value="ECO:0007669"/>
    <property type="project" value="TreeGrafter"/>
</dbReference>
<evidence type="ECO:0000256" key="3">
    <source>
        <dbReference type="ARBA" id="ARBA00012229"/>
    </source>
</evidence>
<evidence type="ECO:0000256" key="11">
    <source>
        <dbReference type="ARBA" id="ARBA00025094"/>
    </source>
</evidence>
<dbReference type="Pfam" id="PF00175">
    <property type="entry name" value="NAD_binding_1"/>
    <property type="match status" value="1"/>
</dbReference>
<comment type="similarity">
    <text evidence="14">Belongs to the globin family.</text>
</comment>
<comment type="caution">
    <text evidence="17">The sequence shown here is derived from an EMBL/GenBank/DDBJ whole genome shotgun (WGS) entry which is preliminary data.</text>
</comment>
<proteinExistence type="inferred from homology"/>
<dbReference type="NCBIfam" id="NF009805">
    <property type="entry name" value="PRK13289.1"/>
    <property type="match status" value="1"/>
</dbReference>
<comment type="cofactor">
    <cofactor evidence="1">
        <name>heme b</name>
        <dbReference type="ChEBI" id="CHEBI:60344"/>
    </cofactor>
</comment>
<evidence type="ECO:0000256" key="4">
    <source>
        <dbReference type="ARBA" id="ARBA00022575"/>
    </source>
</evidence>
<evidence type="ECO:0000256" key="10">
    <source>
        <dbReference type="ARBA" id="ARBA00023027"/>
    </source>
</evidence>
<feature type="domain" description="Globin" evidence="15">
    <location>
        <begin position="4"/>
        <end position="140"/>
    </location>
</feature>
<evidence type="ECO:0000313" key="17">
    <source>
        <dbReference type="EMBL" id="MUZ75283.1"/>
    </source>
</evidence>
<dbReference type="InterPro" id="IPR017938">
    <property type="entry name" value="Riboflavin_synthase-like_b-brl"/>
</dbReference>
<dbReference type="Gene3D" id="3.40.50.80">
    <property type="entry name" value="Nucleotide-binding domain of ferredoxin-NADP reductase (FNR) module"/>
    <property type="match status" value="1"/>
</dbReference>
<evidence type="ECO:0000256" key="8">
    <source>
        <dbReference type="ARBA" id="ARBA00022857"/>
    </source>
</evidence>
<dbReference type="Pfam" id="PF00970">
    <property type="entry name" value="FAD_binding_6"/>
    <property type="match status" value="1"/>
</dbReference>
<dbReference type="InterPro" id="IPR001433">
    <property type="entry name" value="OxRdtase_FAD/NAD-bd"/>
</dbReference>
<dbReference type="GO" id="GO:0046210">
    <property type="term" value="P:nitric oxide catabolic process"/>
    <property type="evidence" value="ECO:0007669"/>
    <property type="project" value="TreeGrafter"/>
</dbReference>
<keyword evidence="7" id="KW-0479">Metal-binding</keyword>
<dbReference type="GO" id="GO:0020037">
    <property type="term" value="F:heme binding"/>
    <property type="evidence" value="ECO:0007669"/>
    <property type="project" value="InterPro"/>
</dbReference>
<dbReference type="PROSITE" id="PS01033">
    <property type="entry name" value="GLOBIN"/>
    <property type="match status" value="1"/>
</dbReference>
<dbReference type="Gene3D" id="2.40.30.10">
    <property type="entry name" value="Translation factors"/>
    <property type="match status" value="1"/>
</dbReference>
<keyword evidence="4" id="KW-0216">Detoxification</keyword>
<reference evidence="17 18" key="1">
    <citation type="submission" date="2019-12" db="EMBL/GenBank/DDBJ databases">
        <title>Whole-genome sequencing of Allorhizobium vitis.</title>
        <authorList>
            <person name="Gan H.M."/>
            <person name="Szegedi E."/>
            <person name="Burr T."/>
            <person name="Savka M.A."/>
        </authorList>
    </citation>
    <scope>NUCLEOTIDE SEQUENCE [LARGE SCALE GENOMIC DNA]</scope>
    <source>
        <strain evidence="17 18">CG516</strain>
    </source>
</reference>
<keyword evidence="8" id="KW-0521">NADP</keyword>
<dbReference type="PROSITE" id="PS51384">
    <property type="entry name" value="FAD_FR"/>
    <property type="match status" value="1"/>
</dbReference>
<name>A0A6L6VHI1_AGRVI</name>
<evidence type="ECO:0000256" key="6">
    <source>
        <dbReference type="ARBA" id="ARBA00022621"/>
    </source>
</evidence>
<evidence type="ECO:0000256" key="1">
    <source>
        <dbReference type="ARBA" id="ARBA00001970"/>
    </source>
</evidence>
<dbReference type="InterPro" id="IPR012292">
    <property type="entry name" value="Globin/Proto"/>
</dbReference>
<dbReference type="RefSeq" id="WP_156616026.1">
    <property type="nucleotide sequence ID" value="NZ_WPHR01000026.1"/>
</dbReference>
<keyword evidence="6 14" id="KW-0561">Oxygen transport</keyword>
<dbReference type="SUPFAM" id="SSF52343">
    <property type="entry name" value="Ferredoxin reductase-like, C-terminal NADP-linked domain"/>
    <property type="match status" value="1"/>
</dbReference>
<dbReference type="FunFam" id="1.10.490.10:FF:000003">
    <property type="entry name" value="Flavohemoprotein"/>
    <property type="match status" value="1"/>
</dbReference>
<dbReference type="InterPro" id="IPR039261">
    <property type="entry name" value="FNR_nucleotide-bd"/>
</dbReference>
<dbReference type="GO" id="GO:0019825">
    <property type="term" value="F:oxygen binding"/>
    <property type="evidence" value="ECO:0007669"/>
    <property type="project" value="InterPro"/>
</dbReference>
<dbReference type="CDD" id="cd06184">
    <property type="entry name" value="flavohem_like_fad_nad_binding"/>
    <property type="match status" value="1"/>
</dbReference>
<dbReference type="EC" id="1.14.12.17" evidence="3"/>
<dbReference type="GO" id="GO:0046872">
    <property type="term" value="F:metal ion binding"/>
    <property type="evidence" value="ECO:0007669"/>
    <property type="project" value="UniProtKB-KW"/>
</dbReference>
<dbReference type="GO" id="GO:0071949">
    <property type="term" value="F:FAD binding"/>
    <property type="evidence" value="ECO:0007669"/>
    <property type="project" value="TreeGrafter"/>
</dbReference>
<dbReference type="Proteomes" id="UP000477951">
    <property type="component" value="Unassembled WGS sequence"/>
</dbReference>
<gene>
    <name evidence="17" type="primary">hmpA</name>
    <name evidence="17" type="ORF">GOZ90_21575</name>
</gene>
<dbReference type="PRINTS" id="PR00410">
    <property type="entry name" value="PHEHYDRXLASE"/>
</dbReference>
<dbReference type="PANTHER" id="PTHR43396:SF3">
    <property type="entry name" value="FLAVOHEMOPROTEIN"/>
    <property type="match status" value="1"/>
</dbReference>
<comment type="catalytic activity">
    <reaction evidence="13">
        <text>2 nitric oxide + NADPH + 2 O2 = 2 nitrate + NADP(+) + H(+)</text>
        <dbReference type="Rhea" id="RHEA:19465"/>
        <dbReference type="ChEBI" id="CHEBI:15378"/>
        <dbReference type="ChEBI" id="CHEBI:15379"/>
        <dbReference type="ChEBI" id="CHEBI:16480"/>
        <dbReference type="ChEBI" id="CHEBI:17632"/>
        <dbReference type="ChEBI" id="CHEBI:57783"/>
        <dbReference type="ChEBI" id="CHEBI:58349"/>
        <dbReference type="EC" id="1.14.12.17"/>
    </reaction>
</comment>
<dbReference type="GO" id="GO:0008941">
    <property type="term" value="F:nitric oxide dioxygenase NAD(P)H activity"/>
    <property type="evidence" value="ECO:0007669"/>
    <property type="project" value="UniProtKB-EC"/>
</dbReference>
<evidence type="ECO:0000256" key="14">
    <source>
        <dbReference type="RuleBase" id="RU000356"/>
    </source>
</evidence>
<keyword evidence="10" id="KW-0520">NAD</keyword>
<comment type="similarity">
    <text evidence="2">In the C-terminal section; belongs to the flavoprotein pyridine nucleotide cytochrome reductase family.</text>
</comment>
<evidence type="ECO:0000259" key="16">
    <source>
        <dbReference type="PROSITE" id="PS51384"/>
    </source>
</evidence>
<comment type="function">
    <text evidence="11">Is involved in NO detoxification in an aerobic process, termed nitric oxide dioxygenase (NOD) reaction that utilizes O(2) and NAD(P)H to convert NO to nitrate, which protects the bacterium from various noxious nitrogen compounds. Therefore, plays a central role in the inducible response to nitrosative stress.</text>
</comment>
<evidence type="ECO:0000256" key="7">
    <source>
        <dbReference type="ARBA" id="ARBA00022723"/>
    </source>
</evidence>
<comment type="catalytic activity">
    <reaction evidence="12">
        <text>2 nitric oxide + NADH + 2 O2 = 2 nitrate + NAD(+) + H(+)</text>
        <dbReference type="Rhea" id="RHEA:19469"/>
        <dbReference type="ChEBI" id="CHEBI:15378"/>
        <dbReference type="ChEBI" id="CHEBI:15379"/>
        <dbReference type="ChEBI" id="CHEBI:16480"/>
        <dbReference type="ChEBI" id="CHEBI:17632"/>
        <dbReference type="ChEBI" id="CHEBI:57540"/>
        <dbReference type="ChEBI" id="CHEBI:57945"/>
        <dbReference type="EC" id="1.14.12.17"/>
    </reaction>
</comment>
<dbReference type="GO" id="GO:0005344">
    <property type="term" value="F:oxygen carrier activity"/>
    <property type="evidence" value="ECO:0007669"/>
    <property type="project" value="UniProtKB-KW"/>
</dbReference>
<evidence type="ECO:0000256" key="5">
    <source>
        <dbReference type="ARBA" id="ARBA00022617"/>
    </source>
</evidence>
<keyword evidence="9" id="KW-0408">Iron</keyword>
<dbReference type="InterPro" id="IPR009050">
    <property type="entry name" value="Globin-like_sf"/>
</dbReference>
<accession>A0A6L6VHI1</accession>
<evidence type="ECO:0000259" key="15">
    <source>
        <dbReference type="PROSITE" id="PS01033"/>
    </source>
</evidence>
<dbReference type="GO" id="GO:0009636">
    <property type="term" value="P:response to toxic substance"/>
    <property type="evidence" value="ECO:0007669"/>
    <property type="project" value="UniProtKB-KW"/>
</dbReference>
<dbReference type="SUPFAM" id="SSF46458">
    <property type="entry name" value="Globin-like"/>
    <property type="match status" value="1"/>
</dbReference>